<evidence type="ECO:0000313" key="1">
    <source>
        <dbReference type="EMBL" id="KAJ4725251.1"/>
    </source>
</evidence>
<comment type="caution">
    <text evidence="1">The sequence shown here is derived from an EMBL/GenBank/DDBJ whole genome shotgun (WGS) entry which is preliminary data.</text>
</comment>
<dbReference type="EMBL" id="CM051395">
    <property type="protein sequence ID" value="KAJ4725251.1"/>
    <property type="molecule type" value="Genomic_DNA"/>
</dbReference>
<reference evidence="1 2" key="1">
    <citation type="journal article" date="2023" name="Science">
        <title>Complex scaffold remodeling in plant triterpene biosynthesis.</title>
        <authorList>
            <person name="De La Pena R."/>
            <person name="Hodgson H."/>
            <person name="Liu J.C."/>
            <person name="Stephenson M.J."/>
            <person name="Martin A.C."/>
            <person name="Owen C."/>
            <person name="Harkess A."/>
            <person name="Leebens-Mack J."/>
            <person name="Jimenez L.E."/>
            <person name="Osbourn A."/>
            <person name="Sattely E.S."/>
        </authorList>
    </citation>
    <scope>NUCLEOTIDE SEQUENCE [LARGE SCALE GENOMIC DNA]</scope>
    <source>
        <strain evidence="2">cv. JPN11</strain>
        <tissue evidence="1">Leaf</tissue>
    </source>
</reference>
<gene>
    <name evidence="1" type="ORF">OWV82_004146</name>
</gene>
<name>A0ACC1YP88_MELAZ</name>
<organism evidence="1 2">
    <name type="scientific">Melia azedarach</name>
    <name type="common">Chinaberry tree</name>
    <dbReference type="NCBI Taxonomy" id="155640"/>
    <lineage>
        <taxon>Eukaryota</taxon>
        <taxon>Viridiplantae</taxon>
        <taxon>Streptophyta</taxon>
        <taxon>Embryophyta</taxon>
        <taxon>Tracheophyta</taxon>
        <taxon>Spermatophyta</taxon>
        <taxon>Magnoliopsida</taxon>
        <taxon>eudicotyledons</taxon>
        <taxon>Gunneridae</taxon>
        <taxon>Pentapetalae</taxon>
        <taxon>rosids</taxon>
        <taxon>malvids</taxon>
        <taxon>Sapindales</taxon>
        <taxon>Meliaceae</taxon>
        <taxon>Melia</taxon>
    </lineage>
</organism>
<accession>A0ACC1YP88</accession>
<evidence type="ECO:0000313" key="2">
    <source>
        <dbReference type="Proteomes" id="UP001164539"/>
    </source>
</evidence>
<sequence length="260" mass="29227">MYGITSRAAFRNKSRDKEAFVSVIEETTKVAAGFNFADLFPSIGLLQSIAGVRPHVEMLHQEAGTIAENNIREHKKRSETSKNGKSEEDENLVDVLLRIQEHGDFEVPLSTDRIKAVISDIFGAGSETSATTLIVKATLRLHPPAPFLIPRECGERCEIIVFEIPVKTRVIVNAWAIGRDPKYWTDPDSFITERFLDHSIDYKGTNFEYIPFGSGRRICPGMSFGLASVEVSLAMLLYHFDWKLPDGMNHEIWTCLSPLQ</sequence>
<dbReference type="Proteomes" id="UP001164539">
    <property type="component" value="Chromosome 2"/>
</dbReference>
<proteinExistence type="predicted"/>
<keyword evidence="2" id="KW-1185">Reference proteome</keyword>
<protein>
    <submittedName>
        <fullName evidence="1">Cytochrome P450</fullName>
    </submittedName>
</protein>